<sequence length="250" mass="25606">MRGPAAFLTPFEAERLADVAGEVGLHLAKLVLAADQLAGIQLTAGIEGDHQDLHVRGGLVAVHHGRQDVLGTMAVLEPVQGAAEVIVLLVPAHGMNLLGRSADEVLQGMDGVLADLLGGAGVPGFHDALGGAGTLEHQVLGHAGLIGVRGVAFAVVVTKGCAQMSLGLDLAHAEDGEAPGRARSAADLHALAEVCHHIRHVAPPFEKNVHSLDNLSCVQIIPFAPAGGSAHFSQMDQPSRPGQEKPPVAA</sequence>
<organism evidence="2 3">
    <name type="scientific">Scytonema hofmannii PCC 7110</name>
    <dbReference type="NCBI Taxonomy" id="128403"/>
    <lineage>
        <taxon>Bacteria</taxon>
        <taxon>Bacillati</taxon>
        <taxon>Cyanobacteriota</taxon>
        <taxon>Cyanophyceae</taxon>
        <taxon>Nostocales</taxon>
        <taxon>Scytonemataceae</taxon>
        <taxon>Scytonema</taxon>
    </lineage>
</organism>
<evidence type="ECO:0000313" key="3">
    <source>
        <dbReference type="Proteomes" id="UP000076925"/>
    </source>
</evidence>
<reference evidence="2 3" key="1">
    <citation type="journal article" date="2013" name="Genome Biol. Evol.">
        <title>Genomes of Stigonematalean cyanobacteria (subsection V) and the evolution of oxygenic photosynthesis from prokaryotes to plastids.</title>
        <authorList>
            <person name="Dagan T."/>
            <person name="Roettger M."/>
            <person name="Stucken K."/>
            <person name="Landan G."/>
            <person name="Koch R."/>
            <person name="Major P."/>
            <person name="Gould S.B."/>
            <person name="Goremykin V.V."/>
            <person name="Rippka R."/>
            <person name="Tandeau de Marsac N."/>
            <person name="Gugger M."/>
            <person name="Lockhart P.J."/>
            <person name="Allen J.F."/>
            <person name="Brune I."/>
            <person name="Maus I."/>
            <person name="Puhler A."/>
            <person name="Martin W.F."/>
        </authorList>
    </citation>
    <scope>NUCLEOTIDE SEQUENCE [LARGE SCALE GENOMIC DNA]</scope>
    <source>
        <strain evidence="2 3">PCC 7110</strain>
    </source>
</reference>
<gene>
    <name evidence="2" type="ORF">WA1_51685</name>
</gene>
<comment type="caution">
    <text evidence="2">The sequence shown here is derived from an EMBL/GenBank/DDBJ whole genome shotgun (WGS) entry which is preliminary data.</text>
</comment>
<dbReference type="Proteomes" id="UP000076925">
    <property type="component" value="Unassembled WGS sequence"/>
</dbReference>
<feature type="region of interest" description="Disordered" evidence="1">
    <location>
        <begin position="230"/>
        <end position="250"/>
    </location>
</feature>
<dbReference type="AlphaFoldDB" id="A0A139WPW6"/>
<name>A0A139WPW6_9CYAN</name>
<accession>A0A139WPW6</accession>
<keyword evidence="3" id="KW-1185">Reference proteome</keyword>
<dbReference type="EMBL" id="ANNX02000081">
    <property type="protein sequence ID" value="KYC34469.1"/>
    <property type="molecule type" value="Genomic_DNA"/>
</dbReference>
<evidence type="ECO:0000256" key="1">
    <source>
        <dbReference type="SAM" id="MobiDB-lite"/>
    </source>
</evidence>
<protein>
    <submittedName>
        <fullName evidence="2">Uncharacterized protein</fullName>
    </submittedName>
</protein>
<proteinExistence type="predicted"/>
<evidence type="ECO:0000313" key="2">
    <source>
        <dbReference type="EMBL" id="KYC34469.1"/>
    </source>
</evidence>